<comment type="caution">
    <text evidence="1">The sequence shown here is derived from an EMBL/GenBank/DDBJ whole genome shotgun (WGS) entry which is preliminary data.</text>
</comment>
<gene>
    <name evidence="1" type="ORF">IGC_02514</name>
</gene>
<dbReference type="EMBL" id="AHEA01000021">
    <property type="protein sequence ID" value="EJQ79943.1"/>
    <property type="molecule type" value="Genomic_DNA"/>
</dbReference>
<dbReference type="AlphaFoldDB" id="J8AE84"/>
<dbReference type="Proteomes" id="UP000006977">
    <property type="component" value="Unassembled WGS sequence"/>
</dbReference>
<evidence type="ECO:0000313" key="1">
    <source>
        <dbReference type="EMBL" id="EJQ79943.1"/>
    </source>
</evidence>
<accession>J8AE84</accession>
<sequence>MFFPHLRQVVTPVVVTVHAPPINPGIAGVGIELPVFWNYPHVPHITSSSQYGYHGPVFSPSSYCRLQLLNALSNLPGYI</sequence>
<dbReference type="RefSeq" id="WP_002147058.1">
    <property type="nucleotide sequence ID" value="NZ_JH792148.1"/>
</dbReference>
<name>J8AE84_BACCE</name>
<protein>
    <submittedName>
        <fullName evidence="1">Uncharacterized protein</fullName>
    </submittedName>
</protein>
<evidence type="ECO:0000313" key="2">
    <source>
        <dbReference type="Proteomes" id="UP000006977"/>
    </source>
</evidence>
<dbReference type="HOGENOM" id="CLU_190450_0_0_9"/>
<proteinExistence type="predicted"/>
<organism evidence="1 2">
    <name type="scientific">Bacillus cereus HuA4-10</name>
    <dbReference type="NCBI Taxonomy" id="1053206"/>
    <lineage>
        <taxon>Bacteria</taxon>
        <taxon>Bacillati</taxon>
        <taxon>Bacillota</taxon>
        <taxon>Bacilli</taxon>
        <taxon>Bacillales</taxon>
        <taxon>Bacillaceae</taxon>
        <taxon>Bacillus</taxon>
        <taxon>Bacillus cereus group</taxon>
    </lineage>
</organism>
<reference evidence="1 2" key="1">
    <citation type="submission" date="2012-04" db="EMBL/GenBank/DDBJ databases">
        <title>The Genome Sequence of Bacillus cereus HuA4-10.</title>
        <authorList>
            <consortium name="The Broad Institute Genome Sequencing Platform"/>
            <consortium name="The Broad Institute Genome Sequencing Center for Infectious Disease"/>
            <person name="Feldgarden M."/>
            <person name="Van der Auwera G.A."/>
            <person name="Mahillon J."/>
            <person name="Duprez V."/>
            <person name="Timmery S."/>
            <person name="Mattelet C."/>
            <person name="Dierick K."/>
            <person name="Sun M."/>
            <person name="Yu Z."/>
            <person name="Zhu L."/>
            <person name="Hu X."/>
            <person name="Shank E.B."/>
            <person name="Swiecicka I."/>
            <person name="Hansen B.M."/>
            <person name="Andrup L."/>
            <person name="Young S.K."/>
            <person name="Zeng Q."/>
            <person name="Gargeya S."/>
            <person name="Fitzgerald M."/>
            <person name="Haas B."/>
            <person name="Abouelleil A."/>
            <person name="Alvarado L."/>
            <person name="Arachchi H.M."/>
            <person name="Berlin A."/>
            <person name="Chapman S.B."/>
            <person name="Goldberg J."/>
            <person name="Griggs A."/>
            <person name="Gujja S."/>
            <person name="Hansen M."/>
            <person name="Howarth C."/>
            <person name="Imamovic A."/>
            <person name="Larimer J."/>
            <person name="McCowen C."/>
            <person name="Montmayeur A."/>
            <person name="Murphy C."/>
            <person name="Neiman D."/>
            <person name="Pearson M."/>
            <person name="Priest M."/>
            <person name="Roberts A."/>
            <person name="Saif S."/>
            <person name="Shea T."/>
            <person name="Sisk P."/>
            <person name="Sykes S."/>
            <person name="Wortman J."/>
            <person name="Nusbaum C."/>
            <person name="Birren B."/>
        </authorList>
    </citation>
    <scope>NUCLEOTIDE SEQUENCE [LARGE SCALE GENOMIC DNA]</scope>
    <source>
        <strain evidence="1 2">HuA4-10</strain>
    </source>
</reference>